<dbReference type="Proteomes" id="UP001060085">
    <property type="component" value="Linkage Group LG05"/>
</dbReference>
<organism evidence="1 2">
    <name type="scientific">Catharanthus roseus</name>
    <name type="common">Madagascar periwinkle</name>
    <name type="synonym">Vinca rosea</name>
    <dbReference type="NCBI Taxonomy" id="4058"/>
    <lineage>
        <taxon>Eukaryota</taxon>
        <taxon>Viridiplantae</taxon>
        <taxon>Streptophyta</taxon>
        <taxon>Embryophyta</taxon>
        <taxon>Tracheophyta</taxon>
        <taxon>Spermatophyta</taxon>
        <taxon>Magnoliopsida</taxon>
        <taxon>eudicotyledons</taxon>
        <taxon>Gunneridae</taxon>
        <taxon>Pentapetalae</taxon>
        <taxon>asterids</taxon>
        <taxon>lamiids</taxon>
        <taxon>Gentianales</taxon>
        <taxon>Apocynaceae</taxon>
        <taxon>Rauvolfioideae</taxon>
        <taxon>Vinceae</taxon>
        <taxon>Catharanthinae</taxon>
        <taxon>Catharanthus</taxon>
    </lineage>
</organism>
<proteinExistence type="predicted"/>
<dbReference type="EMBL" id="CM044705">
    <property type="protein sequence ID" value="KAI5663302.1"/>
    <property type="molecule type" value="Genomic_DNA"/>
</dbReference>
<comment type="caution">
    <text evidence="1">The sequence shown here is derived from an EMBL/GenBank/DDBJ whole genome shotgun (WGS) entry which is preliminary data.</text>
</comment>
<reference evidence="2" key="1">
    <citation type="journal article" date="2023" name="Nat. Plants">
        <title>Single-cell RNA sequencing provides a high-resolution roadmap for understanding the multicellular compartmentation of specialized metabolism.</title>
        <authorList>
            <person name="Sun S."/>
            <person name="Shen X."/>
            <person name="Li Y."/>
            <person name="Li Y."/>
            <person name="Wang S."/>
            <person name="Li R."/>
            <person name="Zhang H."/>
            <person name="Shen G."/>
            <person name="Guo B."/>
            <person name="Wei J."/>
            <person name="Xu J."/>
            <person name="St-Pierre B."/>
            <person name="Chen S."/>
            <person name="Sun C."/>
        </authorList>
    </citation>
    <scope>NUCLEOTIDE SEQUENCE [LARGE SCALE GENOMIC DNA]</scope>
</reference>
<sequence>MASVLSFHSFSLRELKGYLHNKSLLLTFSLLLFLFVFYIFLCFFFNYRKKSLEEAKAASNNLPTFSYKSSTTDQEAAECCICLSNFEDGQKVKVLPNCSHRFHSECVDKWLRNCSNCPLCRTPLVEDQDSSEKIPVVDELRWFVPYFRAQVKGQAQGLVQGKSNQGTTHRYSQGPYRVEPGLVVPRPVRTYGYRGTSLLVLGPPGRDESCIRLDRNYSQLDVVIIIGKAVTGRNALGHLVPGLRA</sequence>
<gene>
    <name evidence="1" type="ORF">M9H77_22625</name>
</gene>
<evidence type="ECO:0000313" key="2">
    <source>
        <dbReference type="Proteomes" id="UP001060085"/>
    </source>
</evidence>
<protein>
    <submittedName>
        <fullName evidence="1">Uncharacterized protein</fullName>
    </submittedName>
</protein>
<keyword evidence="2" id="KW-1185">Reference proteome</keyword>
<evidence type="ECO:0000313" key="1">
    <source>
        <dbReference type="EMBL" id="KAI5663302.1"/>
    </source>
</evidence>
<accession>A0ACC0ATJ0</accession>
<name>A0ACC0ATJ0_CATRO</name>